<feature type="transmembrane region" description="Helical" evidence="6">
    <location>
        <begin position="37"/>
        <end position="56"/>
    </location>
</feature>
<dbReference type="CDD" id="cd06530">
    <property type="entry name" value="S26_SPase_I"/>
    <property type="match status" value="1"/>
</dbReference>
<evidence type="ECO:0000256" key="6">
    <source>
        <dbReference type="SAM" id="Phobius"/>
    </source>
</evidence>
<dbReference type="InterPro" id="IPR019533">
    <property type="entry name" value="Peptidase_S26"/>
</dbReference>
<evidence type="ECO:0000313" key="9">
    <source>
        <dbReference type="Proteomes" id="UP000306409"/>
    </source>
</evidence>
<dbReference type="Pfam" id="PF10502">
    <property type="entry name" value="Peptidase_S26"/>
    <property type="match status" value="1"/>
</dbReference>
<dbReference type="PANTHER" id="PTHR10806:SF6">
    <property type="entry name" value="SIGNAL PEPTIDASE COMPLEX CATALYTIC SUBUNIT SEC11"/>
    <property type="match status" value="1"/>
</dbReference>
<organism evidence="8 9">
    <name type="scientific">Ruminiclostridium herbifermentans</name>
    <dbReference type="NCBI Taxonomy" id="2488810"/>
    <lineage>
        <taxon>Bacteria</taxon>
        <taxon>Bacillati</taxon>
        <taxon>Bacillota</taxon>
        <taxon>Clostridia</taxon>
        <taxon>Eubacteriales</taxon>
        <taxon>Oscillospiraceae</taxon>
        <taxon>Ruminiclostridium</taxon>
    </lineage>
</organism>
<dbReference type="GO" id="GO:0016020">
    <property type="term" value="C:membrane"/>
    <property type="evidence" value="ECO:0007669"/>
    <property type="project" value="UniProtKB-SubCell"/>
</dbReference>
<dbReference type="Gene3D" id="2.10.109.10">
    <property type="entry name" value="Umud Fragment, subunit A"/>
    <property type="match status" value="1"/>
</dbReference>
<dbReference type="KEGG" id="rher:EHE19_010370"/>
<name>A0A4U7JMH5_9FIRM</name>
<keyword evidence="4 6" id="KW-0472">Membrane</keyword>
<reference evidence="8 9" key="1">
    <citation type="submission" date="2020-09" db="EMBL/GenBank/DDBJ databases">
        <title>Characterization and genome sequencing of Ruminiclostridium sp. nov. MA18.</title>
        <authorList>
            <person name="Rettenmaier R."/>
            <person name="Kowollik M.-L."/>
            <person name="Liebl W."/>
            <person name="Zverlov V."/>
        </authorList>
    </citation>
    <scope>NUCLEOTIDE SEQUENCE [LARGE SCALE GENOMIC DNA]</scope>
    <source>
        <strain evidence="8 9">MA18</strain>
    </source>
</reference>
<proteinExistence type="predicted"/>
<sequence length="160" mass="18101">MKKNKYTTEKDIELLRIEIEEAKRTNIKSKRNKLVKFAIYTLIYLLLFSTLISVFISKHSGETPQIFGYQLYIIRSASMSPTLETGSIILSKKPADATTLKVGDIVTFSQAEAIITHRIIEVVNEGSIKYRTKGDNPSNTPDVNLLSPENIKAVFVMKLY</sequence>
<evidence type="ECO:0000259" key="7">
    <source>
        <dbReference type="Pfam" id="PF10502"/>
    </source>
</evidence>
<dbReference type="OrthoDB" id="1648066at2"/>
<accession>A0A4U7JMH5</accession>
<dbReference type="GO" id="GO:0006465">
    <property type="term" value="P:signal peptide processing"/>
    <property type="evidence" value="ECO:0007669"/>
    <property type="project" value="UniProtKB-UniRule"/>
</dbReference>
<keyword evidence="8" id="KW-0378">Hydrolase</keyword>
<evidence type="ECO:0000256" key="3">
    <source>
        <dbReference type="ARBA" id="ARBA00022989"/>
    </source>
</evidence>
<evidence type="ECO:0000256" key="2">
    <source>
        <dbReference type="ARBA" id="ARBA00022692"/>
    </source>
</evidence>
<comment type="subcellular location">
    <subcellularLocation>
        <location evidence="1">Membrane</location>
    </subcellularLocation>
</comment>
<dbReference type="EC" id="3.4.21.89" evidence="5"/>
<dbReference type="NCBIfam" id="TIGR02228">
    <property type="entry name" value="sigpep_I_arch"/>
    <property type="match status" value="1"/>
</dbReference>
<dbReference type="SUPFAM" id="SSF51306">
    <property type="entry name" value="LexA/Signal peptidase"/>
    <property type="match status" value="1"/>
</dbReference>
<evidence type="ECO:0000256" key="1">
    <source>
        <dbReference type="ARBA" id="ARBA00004370"/>
    </source>
</evidence>
<keyword evidence="9" id="KW-1185">Reference proteome</keyword>
<dbReference type="AlphaFoldDB" id="A0A4U7JMH5"/>
<dbReference type="InterPro" id="IPR001733">
    <property type="entry name" value="Peptidase_S26B"/>
</dbReference>
<dbReference type="InterPro" id="IPR036286">
    <property type="entry name" value="LexA/Signal_pep-like_sf"/>
</dbReference>
<dbReference type="PANTHER" id="PTHR10806">
    <property type="entry name" value="SIGNAL PEPTIDASE COMPLEX CATALYTIC SUBUNIT SEC11"/>
    <property type="match status" value="1"/>
</dbReference>
<keyword evidence="2 6" id="KW-0812">Transmembrane</keyword>
<evidence type="ECO:0000256" key="4">
    <source>
        <dbReference type="ARBA" id="ARBA00023136"/>
    </source>
</evidence>
<gene>
    <name evidence="8" type="ORF">EHE19_010370</name>
</gene>
<dbReference type="Proteomes" id="UP000306409">
    <property type="component" value="Chromosome"/>
</dbReference>
<protein>
    <recommendedName>
        <fullName evidence="5">Signal peptidase I</fullName>
        <ecNumber evidence="5">3.4.21.89</ecNumber>
    </recommendedName>
</protein>
<dbReference type="RefSeq" id="WP_137696005.1">
    <property type="nucleotide sequence ID" value="NZ_CP061336.1"/>
</dbReference>
<dbReference type="GO" id="GO:0004252">
    <property type="term" value="F:serine-type endopeptidase activity"/>
    <property type="evidence" value="ECO:0007669"/>
    <property type="project" value="UniProtKB-UniRule"/>
</dbReference>
<evidence type="ECO:0000256" key="5">
    <source>
        <dbReference type="NCBIfam" id="TIGR02228"/>
    </source>
</evidence>
<keyword evidence="3 6" id="KW-1133">Transmembrane helix</keyword>
<dbReference type="GO" id="GO:0009003">
    <property type="term" value="F:signal peptidase activity"/>
    <property type="evidence" value="ECO:0007669"/>
    <property type="project" value="UniProtKB-EC"/>
</dbReference>
<evidence type="ECO:0000313" key="8">
    <source>
        <dbReference type="EMBL" id="QNU65345.1"/>
    </source>
</evidence>
<dbReference type="EMBL" id="CP061336">
    <property type="protein sequence ID" value="QNU65345.1"/>
    <property type="molecule type" value="Genomic_DNA"/>
</dbReference>
<feature type="domain" description="Peptidase S26" evidence="7">
    <location>
        <begin position="65"/>
        <end position="112"/>
    </location>
</feature>